<evidence type="ECO:0000313" key="3">
    <source>
        <dbReference type="Proteomes" id="UP000321331"/>
    </source>
</evidence>
<name>A0A5C6T9M7_FUSOC</name>
<gene>
    <name evidence="2" type="ORF">FocTR4_00002861</name>
</gene>
<dbReference type="EMBL" id="VMNF01000005">
    <property type="protein sequence ID" value="TXC07720.1"/>
    <property type="molecule type" value="Genomic_DNA"/>
</dbReference>
<comment type="caution">
    <text evidence="2">The sequence shown here is derived from an EMBL/GenBank/DDBJ whole genome shotgun (WGS) entry which is preliminary data.</text>
</comment>
<evidence type="ECO:0000313" key="2">
    <source>
        <dbReference type="EMBL" id="TXC07720.1"/>
    </source>
</evidence>
<feature type="compositionally biased region" description="Basic and acidic residues" evidence="1">
    <location>
        <begin position="44"/>
        <end position="54"/>
    </location>
</feature>
<dbReference type="Proteomes" id="UP000321331">
    <property type="component" value="Unassembled WGS sequence"/>
</dbReference>
<proteinExistence type="predicted"/>
<organism evidence="2 3">
    <name type="scientific">Fusarium oxysporum f. sp. cubense</name>
    <dbReference type="NCBI Taxonomy" id="61366"/>
    <lineage>
        <taxon>Eukaryota</taxon>
        <taxon>Fungi</taxon>
        <taxon>Dikarya</taxon>
        <taxon>Ascomycota</taxon>
        <taxon>Pezizomycotina</taxon>
        <taxon>Sordariomycetes</taxon>
        <taxon>Hypocreomycetidae</taxon>
        <taxon>Hypocreales</taxon>
        <taxon>Nectriaceae</taxon>
        <taxon>Fusarium</taxon>
        <taxon>Fusarium oxysporum species complex</taxon>
    </lineage>
</organism>
<sequence>MAESDEPCFTDEFVTGLEHLIKVDFRKQCRRDENGRHCPAVNPGKERTVPDDLQ</sequence>
<dbReference type="AlphaFoldDB" id="A0A5C6T9M7"/>
<evidence type="ECO:0000256" key="1">
    <source>
        <dbReference type="SAM" id="MobiDB-lite"/>
    </source>
</evidence>
<protein>
    <submittedName>
        <fullName evidence="2">Uncharacterized protein</fullName>
    </submittedName>
</protein>
<accession>A0A5C6T9M7</accession>
<feature type="region of interest" description="Disordered" evidence="1">
    <location>
        <begin position="33"/>
        <end position="54"/>
    </location>
</feature>
<reference evidence="2 3" key="1">
    <citation type="submission" date="2019-07" db="EMBL/GenBank/DDBJ databases">
        <title>The First High-Quality Draft Genome Sequence of the Causal Agent of the Current Panama Disease Epidemic.</title>
        <authorList>
            <person name="Warmington R.J."/>
            <person name="Kay W."/>
            <person name="Jeffries A."/>
            <person name="Bebber D."/>
            <person name="Moore K."/>
            <person name="Studholme D.J."/>
        </authorList>
    </citation>
    <scope>NUCLEOTIDE SEQUENCE [LARGE SCALE GENOMIC DNA]</scope>
    <source>
        <strain evidence="2 3">TR4</strain>
    </source>
</reference>